<reference evidence="1" key="1">
    <citation type="submission" date="2020-05" db="EMBL/GenBank/DDBJ databases">
        <authorList>
            <person name="Chiriac C."/>
            <person name="Salcher M."/>
            <person name="Ghai R."/>
            <person name="Kavagutti S V."/>
        </authorList>
    </citation>
    <scope>NUCLEOTIDE SEQUENCE</scope>
</reference>
<protein>
    <submittedName>
        <fullName evidence="1">Uncharacterized protein</fullName>
    </submittedName>
</protein>
<sequence>MESKPLDLKRVQELARILKNAIDDHQCNTKGSLNEFAKTRGAIQDAIVAFANELGGDPVRAVVLKTFGG</sequence>
<gene>
    <name evidence="1" type="ORF">UFOVP1290_164</name>
</gene>
<organism evidence="1">
    <name type="scientific">uncultured Caudovirales phage</name>
    <dbReference type="NCBI Taxonomy" id="2100421"/>
    <lineage>
        <taxon>Viruses</taxon>
        <taxon>Duplodnaviria</taxon>
        <taxon>Heunggongvirae</taxon>
        <taxon>Uroviricota</taxon>
        <taxon>Caudoviricetes</taxon>
        <taxon>Peduoviridae</taxon>
        <taxon>Maltschvirus</taxon>
        <taxon>Maltschvirus maltsch</taxon>
    </lineage>
</organism>
<proteinExistence type="predicted"/>
<evidence type="ECO:0000313" key="1">
    <source>
        <dbReference type="EMBL" id="CAB4196644.1"/>
    </source>
</evidence>
<dbReference type="EMBL" id="LR797252">
    <property type="protein sequence ID" value="CAB4196644.1"/>
    <property type="molecule type" value="Genomic_DNA"/>
</dbReference>
<name>A0A6J5RXA8_9CAUD</name>
<accession>A0A6J5RXA8</accession>